<sequence>MTMGVPIAAWPMHSDQPKNSFLITEVLRVGLVVKDWANHEHDQVVKSSVVENAVRKLMGSSQGKEIRKRAAELGVAVRAATAKAGTSCSELDSFVAQIAR</sequence>
<reference evidence="1" key="1">
    <citation type="journal article" date="2013" name="J. Plant Res.">
        <title>Effect of fungi and light on seed germination of three Opuntia species from semiarid lands of central Mexico.</title>
        <authorList>
            <person name="Delgado-Sanchez P."/>
            <person name="Jimenez-Bremont J.F."/>
            <person name="Guerrero-Gonzalez Mde L."/>
            <person name="Flores J."/>
        </authorList>
    </citation>
    <scope>NUCLEOTIDE SEQUENCE</scope>
    <source>
        <tissue evidence="1">Cladode</tissue>
    </source>
</reference>
<protein>
    <submittedName>
        <fullName evidence="1">Uncharacterized protein</fullName>
    </submittedName>
</protein>
<dbReference type="SUPFAM" id="SSF53756">
    <property type="entry name" value="UDP-Glycosyltransferase/glycogen phosphorylase"/>
    <property type="match status" value="1"/>
</dbReference>
<reference evidence="1" key="2">
    <citation type="submission" date="2020-07" db="EMBL/GenBank/DDBJ databases">
        <authorList>
            <person name="Vera ALvarez R."/>
            <person name="Arias-Moreno D.M."/>
            <person name="Jimenez-Jacinto V."/>
            <person name="Jimenez-Bremont J.F."/>
            <person name="Swaminathan K."/>
            <person name="Moose S.P."/>
            <person name="Guerrero-Gonzalez M.L."/>
            <person name="Marino-Ramirez L."/>
            <person name="Landsman D."/>
            <person name="Rodriguez-Kessler M."/>
            <person name="Delgado-Sanchez P."/>
        </authorList>
    </citation>
    <scope>NUCLEOTIDE SEQUENCE</scope>
    <source>
        <tissue evidence="1">Cladode</tissue>
    </source>
</reference>
<organism evidence="1">
    <name type="scientific">Opuntia streptacantha</name>
    <name type="common">Prickly pear cactus</name>
    <name type="synonym">Opuntia cardona</name>
    <dbReference type="NCBI Taxonomy" id="393608"/>
    <lineage>
        <taxon>Eukaryota</taxon>
        <taxon>Viridiplantae</taxon>
        <taxon>Streptophyta</taxon>
        <taxon>Embryophyta</taxon>
        <taxon>Tracheophyta</taxon>
        <taxon>Spermatophyta</taxon>
        <taxon>Magnoliopsida</taxon>
        <taxon>eudicotyledons</taxon>
        <taxon>Gunneridae</taxon>
        <taxon>Pentapetalae</taxon>
        <taxon>Caryophyllales</taxon>
        <taxon>Cactineae</taxon>
        <taxon>Cactaceae</taxon>
        <taxon>Opuntioideae</taxon>
        <taxon>Opuntia</taxon>
    </lineage>
</organism>
<dbReference type="GO" id="GO:0008194">
    <property type="term" value="F:UDP-glycosyltransferase activity"/>
    <property type="evidence" value="ECO:0007669"/>
    <property type="project" value="UniProtKB-ARBA"/>
</dbReference>
<accession>A0A7C9DP75</accession>
<name>A0A7C9DP75_OPUST</name>
<proteinExistence type="predicted"/>
<dbReference type="GO" id="GO:1901135">
    <property type="term" value="P:carbohydrate derivative metabolic process"/>
    <property type="evidence" value="ECO:0007669"/>
    <property type="project" value="UniProtKB-ARBA"/>
</dbReference>
<dbReference type="PANTHER" id="PTHR48044:SF22">
    <property type="entry name" value="GLYCOSYLTRANSFERASE"/>
    <property type="match status" value="1"/>
</dbReference>
<dbReference type="Gene3D" id="3.40.50.2000">
    <property type="entry name" value="Glycogen Phosphorylase B"/>
    <property type="match status" value="1"/>
</dbReference>
<evidence type="ECO:0000313" key="1">
    <source>
        <dbReference type="EMBL" id="MBA4643328.1"/>
    </source>
</evidence>
<dbReference type="AlphaFoldDB" id="A0A7C9DP75"/>
<dbReference type="EMBL" id="GISG01132973">
    <property type="protein sequence ID" value="MBA4643328.1"/>
    <property type="molecule type" value="Transcribed_RNA"/>
</dbReference>
<dbReference type="PANTHER" id="PTHR48044">
    <property type="entry name" value="GLYCOSYLTRANSFERASE"/>
    <property type="match status" value="1"/>
</dbReference>